<evidence type="ECO:0000256" key="1">
    <source>
        <dbReference type="ARBA" id="ARBA00005664"/>
    </source>
</evidence>
<dbReference type="GO" id="GO:0000139">
    <property type="term" value="C:Golgi membrane"/>
    <property type="evidence" value="ECO:0007669"/>
    <property type="project" value="TreeGrafter"/>
</dbReference>
<dbReference type="Pfam" id="PF05637">
    <property type="entry name" value="Glyco_transf_34"/>
    <property type="match status" value="1"/>
</dbReference>
<dbReference type="GO" id="GO:0016757">
    <property type="term" value="F:glycosyltransferase activity"/>
    <property type="evidence" value="ECO:0007669"/>
    <property type="project" value="UniProtKB-KW"/>
</dbReference>
<evidence type="ECO:0000256" key="2">
    <source>
        <dbReference type="ARBA" id="ARBA00022676"/>
    </source>
</evidence>
<dbReference type="AlphaFoldDB" id="A0A813K581"/>
<accession>A0A813K581</accession>
<name>A0A813K581_POLGL</name>
<dbReference type="Proteomes" id="UP000626109">
    <property type="component" value="Unassembled WGS sequence"/>
</dbReference>
<gene>
    <name evidence="4" type="ORF">PGLA2088_LOCUS28804</name>
</gene>
<comment type="similarity">
    <text evidence="1">Belongs to the glycosyltransferase 34 family.</text>
</comment>
<evidence type="ECO:0000313" key="4">
    <source>
        <dbReference type="EMBL" id="CAE8694331.1"/>
    </source>
</evidence>
<comment type="caution">
    <text evidence="4">The sequence shown here is derived from an EMBL/GenBank/DDBJ whole genome shotgun (WGS) entry which is preliminary data.</text>
</comment>
<keyword evidence="3" id="KW-0808">Transferase</keyword>
<dbReference type="PANTHER" id="PTHR31306:SF4">
    <property type="entry name" value="ALPHA-1,2-GALACTOSYLTRANSFERASE"/>
    <property type="match status" value="1"/>
</dbReference>
<dbReference type="Gene3D" id="3.90.550.10">
    <property type="entry name" value="Spore Coat Polysaccharide Biosynthesis Protein SpsA, Chain A"/>
    <property type="match status" value="1"/>
</dbReference>
<organism evidence="4 5">
    <name type="scientific">Polarella glacialis</name>
    <name type="common">Dinoflagellate</name>
    <dbReference type="NCBI Taxonomy" id="89957"/>
    <lineage>
        <taxon>Eukaryota</taxon>
        <taxon>Sar</taxon>
        <taxon>Alveolata</taxon>
        <taxon>Dinophyceae</taxon>
        <taxon>Suessiales</taxon>
        <taxon>Suessiaceae</taxon>
        <taxon>Polarella</taxon>
    </lineage>
</organism>
<sequence length="289" mass="33419">VCIVSTDPGSDRPLQGNLSRFVAEHRTDLASFWSFTHHLNRLYAQLHGYRFRRPQLDDKVVQDWLADDGLSPARRIQWSIVKVVMRELEDPSCQYVVWLDSDAYIASSEPLEVVLSAHGLLNTTSSPSQRHFLFAAAAAHQRVGGQQWPKLNISDHFMIVRNTPIARHLMRLWWDFPVSRPSLFRFREELFLEQTVMNEFFPKKHSRFMAPVPPLQLYEGFSGRFVRHFGGIKDQAFQLLLRDALLDRLLVPLRHPKSPWAAVVSEDPVASKLLRLAKAKRWHLRPAGE</sequence>
<evidence type="ECO:0000256" key="3">
    <source>
        <dbReference type="ARBA" id="ARBA00022679"/>
    </source>
</evidence>
<dbReference type="InterPro" id="IPR029044">
    <property type="entry name" value="Nucleotide-diphossugar_trans"/>
</dbReference>
<reference evidence="4" key="1">
    <citation type="submission" date="2021-02" db="EMBL/GenBank/DDBJ databases">
        <authorList>
            <person name="Dougan E. K."/>
            <person name="Rhodes N."/>
            <person name="Thang M."/>
            <person name="Chan C."/>
        </authorList>
    </citation>
    <scope>NUCLEOTIDE SEQUENCE</scope>
</reference>
<dbReference type="PANTHER" id="PTHR31306">
    <property type="entry name" value="ALPHA-1,6-MANNOSYLTRANSFERASE MNN11-RELATED"/>
    <property type="match status" value="1"/>
</dbReference>
<evidence type="ECO:0008006" key="6">
    <source>
        <dbReference type="Google" id="ProtNLM"/>
    </source>
</evidence>
<evidence type="ECO:0000313" key="5">
    <source>
        <dbReference type="Proteomes" id="UP000626109"/>
    </source>
</evidence>
<proteinExistence type="inferred from homology"/>
<protein>
    <recommendedName>
        <fullName evidence="6">Protein xylosyltransferase</fullName>
    </recommendedName>
</protein>
<dbReference type="EMBL" id="CAJNNW010028029">
    <property type="protein sequence ID" value="CAE8694331.1"/>
    <property type="molecule type" value="Genomic_DNA"/>
</dbReference>
<dbReference type="InterPro" id="IPR008630">
    <property type="entry name" value="Glyco_trans_34"/>
</dbReference>
<feature type="non-terminal residue" evidence="4">
    <location>
        <position position="289"/>
    </location>
</feature>
<dbReference type="GO" id="GO:0006487">
    <property type="term" value="P:protein N-linked glycosylation"/>
    <property type="evidence" value="ECO:0007669"/>
    <property type="project" value="TreeGrafter"/>
</dbReference>
<keyword evidence="2" id="KW-0328">Glycosyltransferase</keyword>